<evidence type="ECO:0000256" key="2">
    <source>
        <dbReference type="ARBA" id="ARBA00022729"/>
    </source>
</evidence>
<comment type="similarity">
    <text evidence="1">Belongs to the type-B carboxylesterase/lipase family.</text>
</comment>
<keyword evidence="3" id="KW-0325">Glycoprotein</keyword>
<keyword evidence="2 4" id="KW-0732">Signal</keyword>
<evidence type="ECO:0000256" key="4">
    <source>
        <dbReference type="SAM" id="SignalP"/>
    </source>
</evidence>
<dbReference type="Proteomes" id="UP000695000">
    <property type="component" value="Unplaced"/>
</dbReference>
<dbReference type="RefSeq" id="XP_017770156.1">
    <property type="nucleotide sequence ID" value="XM_017914667.1"/>
</dbReference>
<evidence type="ECO:0000259" key="5">
    <source>
        <dbReference type="Pfam" id="PF00135"/>
    </source>
</evidence>
<proteinExistence type="inferred from homology"/>
<evidence type="ECO:0000313" key="6">
    <source>
        <dbReference type="Proteomes" id="UP000695000"/>
    </source>
</evidence>
<feature type="signal peptide" evidence="4">
    <location>
        <begin position="1"/>
        <end position="21"/>
    </location>
</feature>
<dbReference type="InterPro" id="IPR029058">
    <property type="entry name" value="AB_hydrolase_fold"/>
</dbReference>
<gene>
    <name evidence="7" type="primary">LOC108557926</name>
</gene>
<feature type="chain" id="PRO_5046883459" evidence="4">
    <location>
        <begin position="22"/>
        <end position="670"/>
    </location>
</feature>
<dbReference type="InterPro" id="IPR051093">
    <property type="entry name" value="Neuroligin/BSAL"/>
</dbReference>
<organism evidence="6 7">
    <name type="scientific">Nicrophorus vespilloides</name>
    <name type="common">Boreal carrion beetle</name>
    <dbReference type="NCBI Taxonomy" id="110193"/>
    <lineage>
        <taxon>Eukaryota</taxon>
        <taxon>Metazoa</taxon>
        <taxon>Ecdysozoa</taxon>
        <taxon>Arthropoda</taxon>
        <taxon>Hexapoda</taxon>
        <taxon>Insecta</taxon>
        <taxon>Pterygota</taxon>
        <taxon>Neoptera</taxon>
        <taxon>Endopterygota</taxon>
        <taxon>Coleoptera</taxon>
        <taxon>Polyphaga</taxon>
        <taxon>Staphyliniformia</taxon>
        <taxon>Silphidae</taxon>
        <taxon>Nicrophorinae</taxon>
        <taxon>Nicrophorus</taxon>
    </lineage>
</organism>
<dbReference type="GeneID" id="108557926"/>
<dbReference type="PANTHER" id="PTHR43903">
    <property type="entry name" value="NEUROLIGIN"/>
    <property type="match status" value="1"/>
</dbReference>
<reference evidence="7" key="1">
    <citation type="submission" date="2025-08" db="UniProtKB">
        <authorList>
            <consortium name="RefSeq"/>
        </authorList>
    </citation>
    <scope>IDENTIFICATION</scope>
    <source>
        <tissue evidence="7">Whole Larva</tissue>
    </source>
</reference>
<accession>A0ABM1M6F6</accession>
<protein>
    <submittedName>
        <fullName evidence="7">Carboxylesterase 4A-like isoform X1</fullName>
    </submittedName>
</protein>
<evidence type="ECO:0000256" key="3">
    <source>
        <dbReference type="ARBA" id="ARBA00023180"/>
    </source>
</evidence>
<feature type="domain" description="Carboxylesterase type B" evidence="5">
    <location>
        <begin position="61"/>
        <end position="580"/>
    </location>
</feature>
<dbReference type="InterPro" id="IPR002018">
    <property type="entry name" value="CarbesteraseB"/>
</dbReference>
<evidence type="ECO:0000313" key="7">
    <source>
        <dbReference type="RefSeq" id="XP_017770156.1"/>
    </source>
</evidence>
<sequence length="670" mass="74142">MSGSLRLLIIIVAIYMPLIESNPRVKRIVGGSPAQLPPPDDPRVFLRFAAKSAYIKGVLDTPHYVFRGIRYAHKPNGKDRFQRPRQYFLEGDIDATKYPPACLQNIPGDSRIIGNEDCLFLNVFTPNLPDGTEGYPVIIWIHGGGFRHGSASQYGMRNLVGQKLVLVAIQYRLGTLGFLSTATPELPGNAALWDMAVAVQWVRNYIGFFGGNPHRIAVMGQGTGASSALMLALTTIAQGSVSAVVAMSGTAVSHWALENSPALTAEELAQYHGCPTSSILVMLKCMQNLPPDSIIEGDYQLERTRLNSRGFVSGMNGLLGSAPNAEGRFDGRSLPAAIEYPPMDEMTNGNIPNIPLLTGVTRDETKRAVNGKYREEIVKKLHNIPNFLDYVLIKNLQNFTTIANNSLLGGFFNILEPLKFRNYVQIEKNNVLEGLSKISQATVDALFNLPAFLTADLWSKKTSKTYLYSFEHVGKARKGRDFLKGLSLIGNQTTNDDFVSHGDDLGYIFEARNLDGTPLNDKPEDLSVEDMEVRERYTAMIAEFVKTGEITINNKRVPSFSQDNSFIQISTKPKITKNFRFCEMGLWAGLAQRLQSKTCQFLNVIDSSIKNVENLFFDTVNSSNINKLVPTIDNTHKKIGGIVNKIDILNIGRRQQQTTNNMIPPLGFLG</sequence>
<dbReference type="SUPFAM" id="SSF53474">
    <property type="entry name" value="alpha/beta-Hydrolases"/>
    <property type="match status" value="1"/>
</dbReference>
<keyword evidence="6" id="KW-1185">Reference proteome</keyword>
<evidence type="ECO:0000256" key="1">
    <source>
        <dbReference type="ARBA" id="ARBA00005964"/>
    </source>
</evidence>
<dbReference type="PROSITE" id="PS00941">
    <property type="entry name" value="CARBOXYLESTERASE_B_2"/>
    <property type="match status" value="1"/>
</dbReference>
<name>A0ABM1M6F6_NICVS</name>
<dbReference type="Gene3D" id="3.40.50.1820">
    <property type="entry name" value="alpha/beta hydrolase"/>
    <property type="match status" value="1"/>
</dbReference>
<dbReference type="Pfam" id="PF00135">
    <property type="entry name" value="COesterase"/>
    <property type="match status" value="1"/>
</dbReference>
<dbReference type="InterPro" id="IPR019819">
    <property type="entry name" value="Carboxylesterase_B_CS"/>
</dbReference>